<feature type="transmembrane region" description="Helical" evidence="1">
    <location>
        <begin position="210"/>
        <end position="229"/>
    </location>
</feature>
<feature type="transmembrane region" description="Helical" evidence="1">
    <location>
        <begin position="120"/>
        <end position="144"/>
    </location>
</feature>
<name>A0A4P6MXS5_9MICO</name>
<protein>
    <submittedName>
        <fullName evidence="2">ABC transporter permease</fullName>
    </submittedName>
</protein>
<dbReference type="OrthoDB" id="2151407at2"/>
<gene>
    <name evidence="2" type="ORF">EXU32_10255</name>
</gene>
<dbReference type="Proteomes" id="UP000290408">
    <property type="component" value="Chromosome"/>
</dbReference>
<feature type="transmembrane region" description="Helical" evidence="1">
    <location>
        <begin position="180"/>
        <end position="203"/>
    </location>
</feature>
<organism evidence="2 3">
    <name type="scientific">Janibacter limosus</name>
    <dbReference type="NCBI Taxonomy" id="53458"/>
    <lineage>
        <taxon>Bacteria</taxon>
        <taxon>Bacillati</taxon>
        <taxon>Actinomycetota</taxon>
        <taxon>Actinomycetes</taxon>
        <taxon>Micrococcales</taxon>
        <taxon>Intrasporangiaceae</taxon>
        <taxon>Janibacter</taxon>
    </lineage>
</organism>
<proteinExistence type="predicted"/>
<dbReference type="AlphaFoldDB" id="A0A4P6MXS5"/>
<feature type="transmembrane region" description="Helical" evidence="1">
    <location>
        <begin position="270"/>
        <end position="289"/>
    </location>
</feature>
<evidence type="ECO:0000313" key="2">
    <source>
        <dbReference type="EMBL" id="QBF47976.1"/>
    </source>
</evidence>
<evidence type="ECO:0000256" key="1">
    <source>
        <dbReference type="SAM" id="Phobius"/>
    </source>
</evidence>
<keyword evidence="1" id="KW-1133">Transmembrane helix</keyword>
<sequence>MLLAFAAPALGSGPSGLPLAVSGPPQATSQVVAALDEQAPGTFDVTMHATADEAKQAILDREAIGGIAVGPRGVTIQTAAGAGAAYTQLLTGIGSGLEESGQQVTHEELAPTTKDDPSTIGVATLGMPLVFGGMATAAILLLVFKGSFGSRLLGAGSIAVLGGLVAAAVLQLGFGAFDASYWQVALAIAFGIFAISSTVLGLGTLLGTPGIGLGAVTMLFVANPLSGLANGPQWLPSPWGEVGQYLPIGAAGSLIRSVAFFGGGGGTHPALVLGAWVLAGVALGLIGVARSPRTAGDA</sequence>
<evidence type="ECO:0000313" key="3">
    <source>
        <dbReference type="Proteomes" id="UP000290408"/>
    </source>
</evidence>
<accession>A0A4P6MXS5</accession>
<feature type="transmembrane region" description="Helical" evidence="1">
    <location>
        <begin position="151"/>
        <end position="174"/>
    </location>
</feature>
<keyword evidence="1" id="KW-0812">Transmembrane</keyword>
<dbReference type="EMBL" id="CP036164">
    <property type="protein sequence ID" value="QBF47976.1"/>
    <property type="molecule type" value="Genomic_DNA"/>
</dbReference>
<keyword evidence="1" id="KW-0472">Membrane</keyword>
<keyword evidence="3" id="KW-1185">Reference proteome</keyword>
<reference evidence="2 3" key="1">
    <citation type="submission" date="2019-02" db="EMBL/GenBank/DDBJ databases">
        <title>Genomic data mining of an Antarctic deep-sea actinobacterium, Janibacterlimosus P3-3-X1.</title>
        <authorList>
            <person name="Liao L."/>
            <person name="Chen B."/>
        </authorList>
    </citation>
    <scope>NUCLEOTIDE SEQUENCE [LARGE SCALE GENOMIC DNA]</scope>
    <source>
        <strain evidence="2 3">P3-3-X1</strain>
    </source>
</reference>
<dbReference type="KEGG" id="jli:EXU32_10255"/>